<dbReference type="InterPro" id="IPR007367">
    <property type="entry name" value="DUF433"/>
</dbReference>
<dbReference type="AlphaFoldDB" id="A0A518AM15"/>
<dbReference type="RefSeq" id="WP_145246565.1">
    <property type="nucleotide sequence ID" value="NZ_CP036278.1"/>
</dbReference>
<protein>
    <recommendedName>
        <fullName evidence="3">DUF433 domain-containing protein</fullName>
    </recommendedName>
</protein>
<evidence type="ECO:0000313" key="1">
    <source>
        <dbReference type="EMBL" id="QDU55748.1"/>
    </source>
</evidence>
<dbReference type="KEGG" id="amuc:Pan181_19430"/>
<evidence type="ECO:0000313" key="2">
    <source>
        <dbReference type="Proteomes" id="UP000315750"/>
    </source>
</evidence>
<dbReference type="PANTHER" id="PTHR34849:SF3">
    <property type="entry name" value="SSR2962 PROTEIN"/>
    <property type="match status" value="1"/>
</dbReference>
<dbReference type="Gene3D" id="1.10.10.10">
    <property type="entry name" value="Winged helix-like DNA-binding domain superfamily/Winged helix DNA-binding domain"/>
    <property type="match status" value="1"/>
</dbReference>
<keyword evidence="2" id="KW-1185">Reference proteome</keyword>
<organism evidence="1 2">
    <name type="scientific">Aeoliella mucimassa</name>
    <dbReference type="NCBI Taxonomy" id="2527972"/>
    <lineage>
        <taxon>Bacteria</taxon>
        <taxon>Pseudomonadati</taxon>
        <taxon>Planctomycetota</taxon>
        <taxon>Planctomycetia</taxon>
        <taxon>Pirellulales</taxon>
        <taxon>Lacipirellulaceae</taxon>
        <taxon>Aeoliella</taxon>
    </lineage>
</organism>
<reference evidence="1 2" key="1">
    <citation type="submission" date="2019-02" db="EMBL/GenBank/DDBJ databases">
        <title>Deep-cultivation of Planctomycetes and their phenomic and genomic characterization uncovers novel biology.</title>
        <authorList>
            <person name="Wiegand S."/>
            <person name="Jogler M."/>
            <person name="Boedeker C."/>
            <person name="Pinto D."/>
            <person name="Vollmers J."/>
            <person name="Rivas-Marin E."/>
            <person name="Kohn T."/>
            <person name="Peeters S.H."/>
            <person name="Heuer A."/>
            <person name="Rast P."/>
            <person name="Oberbeckmann S."/>
            <person name="Bunk B."/>
            <person name="Jeske O."/>
            <person name="Meyerdierks A."/>
            <person name="Storesund J.E."/>
            <person name="Kallscheuer N."/>
            <person name="Luecker S."/>
            <person name="Lage O.M."/>
            <person name="Pohl T."/>
            <person name="Merkel B.J."/>
            <person name="Hornburger P."/>
            <person name="Mueller R.-W."/>
            <person name="Bruemmer F."/>
            <person name="Labrenz M."/>
            <person name="Spormann A.M."/>
            <person name="Op den Camp H."/>
            <person name="Overmann J."/>
            <person name="Amann R."/>
            <person name="Jetten M.S.M."/>
            <person name="Mascher T."/>
            <person name="Medema M.H."/>
            <person name="Devos D.P."/>
            <person name="Kaster A.-K."/>
            <person name="Ovreas L."/>
            <person name="Rohde M."/>
            <person name="Galperin M.Y."/>
            <person name="Jogler C."/>
        </authorList>
    </citation>
    <scope>NUCLEOTIDE SEQUENCE [LARGE SCALE GENOMIC DNA]</scope>
    <source>
        <strain evidence="1 2">Pan181</strain>
    </source>
</reference>
<dbReference type="Pfam" id="PF04255">
    <property type="entry name" value="DUF433"/>
    <property type="match status" value="1"/>
</dbReference>
<dbReference type="InterPro" id="IPR009057">
    <property type="entry name" value="Homeodomain-like_sf"/>
</dbReference>
<accession>A0A518AM15</accession>
<sequence length="76" mass="8310">MPSTDRITFDPAVMGGKPCIRGLRVTVGTILGLLATGSTREEILAAYPYLEAEDIDQCLAYAAWRVEEREQPLPTA</sequence>
<gene>
    <name evidence="1" type="ORF">Pan181_19430</name>
</gene>
<dbReference type="OrthoDB" id="9808242at2"/>
<dbReference type="EMBL" id="CP036278">
    <property type="protein sequence ID" value="QDU55748.1"/>
    <property type="molecule type" value="Genomic_DNA"/>
</dbReference>
<dbReference type="InterPro" id="IPR036388">
    <property type="entry name" value="WH-like_DNA-bd_sf"/>
</dbReference>
<name>A0A518AM15_9BACT</name>
<proteinExistence type="predicted"/>
<dbReference type="SUPFAM" id="SSF46689">
    <property type="entry name" value="Homeodomain-like"/>
    <property type="match status" value="1"/>
</dbReference>
<dbReference type="PANTHER" id="PTHR34849">
    <property type="entry name" value="SSL5025 PROTEIN"/>
    <property type="match status" value="1"/>
</dbReference>
<dbReference type="Proteomes" id="UP000315750">
    <property type="component" value="Chromosome"/>
</dbReference>
<evidence type="ECO:0008006" key="3">
    <source>
        <dbReference type="Google" id="ProtNLM"/>
    </source>
</evidence>